<dbReference type="EMBL" id="QUOU01000001">
    <property type="protein sequence ID" value="REL25699.1"/>
    <property type="molecule type" value="Genomic_DNA"/>
</dbReference>
<dbReference type="Pfam" id="PF13276">
    <property type="entry name" value="HTH_21"/>
    <property type="match status" value="1"/>
</dbReference>
<accession>A0A3E0TMB5</accession>
<dbReference type="Pfam" id="PF13333">
    <property type="entry name" value="rve_2"/>
    <property type="match status" value="1"/>
</dbReference>
<dbReference type="PANTHER" id="PTHR46889">
    <property type="entry name" value="TRANSPOSASE INSF FOR INSERTION SEQUENCE IS3B-RELATED"/>
    <property type="match status" value="1"/>
</dbReference>
<dbReference type="Pfam" id="PF00665">
    <property type="entry name" value="rve"/>
    <property type="match status" value="1"/>
</dbReference>
<dbReference type="InterPro" id="IPR025948">
    <property type="entry name" value="HTH-like_dom"/>
</dbReference>
<dbReference type="InterPro" id="IPR001584">
    <property type="entry name" value="Integrase_cat-core"/>
</dbReference>
<name>A0A3E0TMB5_9GAMM</name>
<dbReference type="GO" id="GO:0015074">
    <property type="term" value="P:DNA integration"/>
    <property type="evidence" value="ECO:0007669"/>
    <property type="project" value="InterPro"/>
</dbReference>
<evidence type="ECO:0000259" key="5">
    <source>
        <dbReference type="PROSITE" id="PS50994"/>
    </source>
</evidence>
<dbReference type="SUPFAM" id="SSF53098">
    <property type="entry name" value="Ribonuclease H-like"/>
    <property type="match status" value="1"/>
</dbReference>
<reference evidence="6 8" key="1">
    <citation type="submission" date="2018-08" db="EMBL/GenBank/DDBJ databases">
        <title>Thalassotalea euphylliae genome.</title>
        <authorList>
            <person name="Summers S."/>
            <person name="Rice S.A."/>
            <person name="Freckelton M.L."/>
            <person name="Nedved B.T."/>
            <person name="Hadfield M.G."/>
        </authorList>
    </citation>
    <scope>NUCLEOTIDE SEQUENCE [LARGE SCALE GENOMIC DNA]</scope>
    <source>
        <strain evidence="6 8">H1</strain>
    </source>
</reference>
<proteinExistence type="inferred from homology"/>
<evidence type="ECO:0000256" key="1">
    <source>
        <dbReference type="ARBA" id="ARBA00009964"/>
    </source>
</evidence>
<comment type="caution">
    <text evidence="6">The sequence shown here is derived from an EMBL/GenBank/DDBJ whole genome shotgun (WGS) entry which is preliminary data.</text>
</comment>
<dbReference type="SUPFAM" id="SSF46689">
    <property type="entry name" value="Homeodomain-like"/>
    <property type="match status" value="1"/>
</dbReference>
<evidence type="ECO:0000256" key="2">
    <source>
        <dbReference type="ARBA" id="ARBA00023125"/>
    </source>
</evidence>
<evidence type="ECO:0000313" key="8">
    <source>
        <dbReference type="Proteomes" id="UP000256478"/>
    </source>
</evidence>
<dbReference type="GO" id="GO:0003677">
    <property type="term" value="F:DNA binding"/>
    <property type="evidence" value="ECO:0007669"/>
    <property type="project" value="UniProtKB-KW"/>
</dbReference>
<dbReference type="PROSITE" id="PS50994">
    <property type="entry name" value="INTEGRASE"/>
    <property type="match status" value="1"/>
</dbReference>
<dbReference type="PANTHER" id="PTHR46889:SF6">
    <property type="entry name" value="TRANSPOSASE INSF FOR INSERTION SEQUENCE IS3B"/>
    <property type="match status" value="1"/>
</dbReference>
<dbReference type="InterPro" id="IPR002514">
    <property type="entry name" value="Transposase_8"/>
</dbReference>
<feature type="domain" description="Integrase catalytic" evidence="5">
    <location>
        <begin position="220"/>
        <end position="382"/>
    </location>
</feature>
<dbReference type="Proteomes" id="UP000256478">
    <property type="component" value="Unassembled WGS sequence"/>
</dbReference>
<dbReference type="InterPro" id="IPR012337">
    <property type="entry name" value="RNaseH-like_sf"/>
</dbReference>
<evidence type="ECO:0000256" key="3">
    <source>
        <dbReference type="ARBA" id="ARBA00037276"/>
    </source>
</evidence>
<dbReference type="InterPro" id="IPR009057">
    <property type="entry name" value="Homeodomain-like_sf"/>
</dbReference>
<dbReference type="GO" id="GO:0006313">
    <property type="term" value="P:DNA transposition"/>
    <property type="evidence" value="ECO:0007669"/>
    <property type="project" value="InterPro"/>
</dbReference>
<keyword evidence="2" id="KW-0238">DNA-binding</keyword>
<comment type="similarity">
    <text evidence="4">Belongs to the transposase IS3/IS150/IS904 family.</text>
</comment>
<dbReference type="InterPro" id="IPR048020">
    <property type="entry name" value="Transpos_IS3"/>
</dbReference>
<evidence type="ECO:0000256" key="4">
    <source>
        <dbReference type="ARBA" id="ARBA00043964"/>
    </source>
</evidence>
<sequence length="384" mass="44294">MTSQKKIRKTYSVEFKEEALKLAAKVGVAQAARELSIYESQLYAWRSSAQKKASTSERESSLATENAKLKRQLAEQAEELEIPKKGGHLLREKPKVARFEFIKDNHGSFSIVRMTRALSVSPSGYYSWLKACQQPSKRKQAQQVRDEKVRHIFDDSKERDGARRIQAELEEQGHRHDIKTIANSMERQGLVAKAGRKFKVTTDSKHSLPVAPNLLEQNFTSDKPNQKWAGDITYLMTSEGWLYLAVIIDLYSRSVIGWSMSTRMTSTLVCDALQMALWRRGKPKNVIVHSDRGSQYCSHAYRDLIKKNCLIQSMSRKGNCWDNACVESFFHSMKVEAVQYEPIMNRETMRQHIFEYIEIDYNKKRRHSALGYLSPERFEQLNVA</sequence>
<evidence type="ECO:0000313" key="6">
    <source>
        <dbReference type="EMBL" id="REL25699.1"/>
    </source>
</evidence>
<protein>
    <submittedName>
        <fullName evidence="6">IS3 family transposase</fullName>
    </submittedName>
</protein>
<dbReference type="EMBL" id="QUOU01000001">
    <property type="protein sequence ID" value="REL27063.1"/>
    <property type="molecule type" value="Genomic_DNA"/>
</dbReference>
<evidence type="ECO:0000313" key="7">
    <source>
        <dbReference type="EMBL" id="REL27063.1"/>
    </source>
</evidence>
<comment type="similarity">
    <text evidence="1">Belongs to the transposase 8 family.</text>
</comment>
<dbReference type="InterPro" id="IPR036397">
    <property type="entry name" value="RNaseH_sf"/>
</dbReference>
<dbReference type="NCBIfam" id="NF033516">
    <property type="entry name" value="transpos_IS3"/>
    <property type="match status" value="1"/>
</dbReference>
<dbReference type="RefSeq" id="WP_116006826.1">
    <property type="nucleotide sequence ID" value="NZ_QUOU01000001.1"/>
</dbReference>
<dbReference type="GO" id="GO:0004803">
    <property type="term" value="F:transposase activity"/>
    <property type="evidence" value="ECO:0007669"/>
    <property type="project" value="InterPro"/>
</dbReference>
<comment type="function">
    <text evidence="3">Involved in the transposition of the insertion sequence IS3.</text>
</comment>
<dbReference type="InterPro" id="IPR050900">
    <property type="entry name" value="Transposase_IS3/IS150/IS904"/>
</dbReference>
<dbReference type="Gene3D" id="3.30.420.10">
    <property type="entry name" value="Ribonuclease H-like superfamily/Ribonuclease H"/>
    <property type="match status" value="1"/>
</dbReference>
<dbReference type="OrthoDB" id="9810995at2"/>
<dbReference type="Pfam" id="PF01527">
    <property type="entry name" value="HTH_Tnp_1"/>
    <property type="match status" value="1"/>
</dbReference>
<gene>
    <name evidence="6" type="ORF">DXX93_03435</name>
    <name evidence="7" type="ORF">DXX93_11140</name>
</gene>
<dbReference type="AlphaFoldDB" id="A0A3E0TMB5"/>
<organism evidence="6 8">
    <name type="scientific">Thalassotalea euphylliae</name>
    <dbReference type="NCBI Taxonomy" id="1655234"/>
    <lineage>
        <taxon>Bacteria</taxon>
        <taxon>Pseudomonadati</taxon>
        <taxon>Pseudomonadota</taxon>
        <taxon>Gammaproteobacteria</taxon>
        <taxon>Alteromonadales</taxon>
        <taxon>Colwelliaceae</taxon>
        <taxon>Thalassotalea</taxon>
    </lineage>
</organism>